<dbReference type="Pfam" id="PF00023">
    <property type="entry name" value="Ank"/>
    <property type="match status" value="1"/>
</dbReference>
<dbReference type="Pfam" id="PF12796">
    <property type="entry name" value="Ank_2"/>
    <property type="match status" value="2"/>
</dbReference>
<dbReference type="GeneTree" id="ENSGT00940000156852"/>
<accession>A0A3P9B0W4</accession>
<feature type="repeat" description="ANK" evidence="1">
    <location>
        <begin position="532"/>
        <end position="564"/>
    </location>
</feature>
<reference evidence="3" key="3">
    <citation type="submission" date="2025-09" db="UniProtKB">
        <authorList>
            <consortium name="Ensembl"/>
        </authorList>
    </citation>
    <scope>IDENTIFICATION</scope>
</reference>
<feature type="repeat" description="ANK" evidence="1">
    <location>
        <begin position="130"/>
        <end position="162"/>
    </location>
</feature>
<keyword evidence="4" id="KW-1185">Reference proteome</keyword>
<dbReference type="InterPro" id="IPR002110">
    <property type="entry name" value="Ankyrin_rpt"/>
</dbReference>
<evidence type="ECO:0000313" key="4">
    <source>
        <dbReference type="Proteomes" id="UP000265160"/>
    </source>
</evidence>
<organism evidence="3 4">
    <name type="scientific">Maylandia zebra</name>
    <name type="common">zebra mbuna</name>
    <dbReference type="NCBI Taxonomy" id="106582"/>
    <lineage>
        <taxon>Eukaryota</taxon>
        <taxon>Metazoa</taxon>
        <taxon>Chordata</taxon>
        <taxon>Craniata</taxon>
        <taxon>Vertebrata</taxon>
        <taxon>Euteleostomi</taxon>
        <taxon>Actinopterygii</taxon>
        <taxon>Neopterygii</taxon>
        <taxon>Teleostei</taxon>
        <taxon>Neoteleostei</taxon>
        <taxon>Acanthomorphata</taxon>
        <taxon>Ovalentaria</taxon>
        <taxon>Cichlomorphae</taxon>
        <taxon>Cichliformes</taxon>
        <taxon>Cichlidae</taxon>
        <taxon>African cichlids</taxon>
        <taxon>Pseudocrenilabrinae</taxon>
        <taxon>Haplochromini</taxon>
        <taxon>Maylandia</taxon>
        <taxon>Maylandia zebra complex</taxon>
    </lineage>
</organism>
<dbReference type="Gene3D" id="1.25.40.20">
    <property type="entry name" value="Ankyrin repeat-containing domain"/>
    <property type="match status" value="2"/>
</dbReference>
<evidence type="ECO:0000256" key="1">
    <source>
        <dbReference type="PROSITE-ProRule" id="PRU00023"/>
    </source>
</evidence>
<dbReference type="PROSITE" id="PS50297">
    <property type="entry name" value="ANK_REP_REGION"/>
    <property type="match status" value="3"/>
</dbReference>
<evidence type="ECO:0000256" key="2">
    <source>
        <dbReference type="SAM" id="MobiDB-lite"/>
    </source>
</evidence>
<dbReference type="PANTHER" id="PTHR24127:SF1">
    <property type="entry name" value="ANKYRIN REPEAT AND EF-HAND DOMAIN-CONTAINING PROTEIN 1"/>
    <property type="match status" value="1"/>
</dbReference>
<proteinExistence type="predicted"/>
<name>A0A3P9B0W4_9CICH</name>
<feature type="repeat" description="ANK" evidence="1">
    <location>
        <begin position="502"/>
        <end position="531"/>
    </location>
</feature>
<dbReference type="InterPro" id="IPR052801">
    <property type="entry name" value="Ankyrin-EF-hand"/>
</dbReference>
<feature type="region of interest" description="Disordered" evidence="2">
    <location>
        <begin position="591"/>
        <end position="611"/>
    </location>
</feature>
<dbReference type="PROSITE" id="PS50088">
    <property type="entry name" value="ANK_REPEAT"/>
    <property type="match status" value="3"/>
</dbReference>
<sequence length="664" mass="72580">MSSRVAEGRLQTLQIYRLLQLVHEGDTAQIEKMVQLGAEDLISLTEPKDGVGVLHVAVSANVLFYCIYPTKRHCRCLQVLLKCGADANSVSVQGMHVFQLMCEKAQECTPLCLIMLNAGADPNAAHQQKTGVTALMEAGKAGSLPLVRAIIRMGGDPNASDRKRLTAVHYAAMGGFFEVLQVLSAYSADMSAMSLKDCTALHYAAASGNANCCKFLAQRCNPKLKNREGLLPHQIAKDCGHNAVAKELRKAERKQGKGSDPSGTGQMSELWALTLHDWSQEYEAELWKAFGDKSDTVTAERFISVLEELQAPVEPDRIQAVISAHGGDVNISDFIRGVKYIKKPFRLSSYMPKKKKGGKGKKGGKKKKKGPFVLPMPVCTLPPELKPRRADGGPPSFMISSYFNCSDVLRFDPAHPPVHPVMNDSGWYIHKPPPVYVNVNSCVRTNDLESLDQAFSEGVPVDVQDEFYKTPLMVACSTGSYETAQYLLSKADVNVCDQFFWTPLHHAAYAGQRELIELLVNAGANVDAPALGGATPLMRAIETSRVSCVDFLIEAGASVLAENKRQSCLDVARDFANPVIIDLVKQKMDSLPKPKDKAKGKEAEAKKPKAKNSVVLQNTSITTGKTKLVDITFVPKTPPTTSQLMSKTKVDFDNLVMPFSRDLQ</sequence>
<keyword evidence="1" id="KW-0040">ANK repeat</keyword>
<evidence type="ECO:0000313" key="3">
    <source>
        <dbReference type="Ensembl" id="ENSMZEP00005003519.1"/>
    </source>
</evidence>
<feature type="compositionally biased region" description="Basic and acidic residues" evidence="2">
    <location>
        <begin position="591"/>
        <end position="607"/>
    </location>
</feature>
<dbReference type="SMART" id="SM00248">
    <property type="entry name" value="ANK"/>
    <property type="match status" value="8"/>
</dbReference>
<protein>
    <submittedName>
        <fullName evidence="3">Ankyrin repeat and EF-hand domain containing 1a</fullName>
    </submittedName>
</protein>
<dbReference type="PANTHER" id="PTHR24127">
    <property type="entry name" value="ANKYRIN REPEAT AND EF-HAND DOMAIN-CONTAINING PROTEIN 1"/>
    <property type="match status" value="1"/>
</dbReference>
<dbReference type="InterPro" id="IPR036770">
    <property type="entry name" value="Ankyrin_rpt-contain_sf"/>
</dbReference>
<reference evidence="3 4" key="1">
    <citation type="journal article" date="2014" name="Nature">
        <title>The genomic substrate for adaptive radiation in African cichlid fish.</title>
        <authorList>
            <person name="Brawand D."/>
            <person name="Wagner C.E."/>
            <person name="Li Y.I."/>
            <person name="Malinsky M."/>
            <person name="Keller I."/>
            <person name="Fan S."/>
            <person name="Simakov O."/>
            <person name="Ng A.Y."/>
            <person name="Lim Z.W."/>
            <person name="Bezault E."/>
            <person name="Turner-Maier J."/>
            <person name="Johnson J."/>
            <person name="Alcazar R."/>
            <person name="Noh H.J."/>
            <person name="Russell P."/>
            <person name="Aken B."/>
            <person name="Alfoldi J."/>
            <person name="Amemiya C."/>
            <person name="Azzouzi N."/>
            <person name="Baroiller J.F."/>
            <person name="Barloy-Hubler F."/>
            <person name="Berlin A."/>
            <person name="Bloomquist R."/>
            <person name="Carleton K.L."/>
            <person name="Conte M.A."/>
            <person name="D'Cotta H."/>
            <person name="Eshel O."/>
            <person name="Gaffney L."/>
            <person name="Galibert F."/>
            <person name="Gante H.F."/>
            <person name="Gnerre S."/>
            <person name="Greuter L."/>
            <person name="Guyon R."/>
            <person name="Haddad N.S."/>
            <person name="Haerty W."/>
            <person name="Harris R.M."/>
            <person name="Hofmann H.A."/>
            <person name="Hourlier T."/>
            <person name="Hulata G."/>
            <person name="Jaffe D.B."/>
            <person name="Lara M."/>
            <person name="Lee A.P."/>
            <person name="MacCallum I."/>
            <person name="Mwaiko S."/>
            <person name="Nikaido M."/>
            <person name="Nishihara H."/>
            <person name="Ozouf-Costaz C."/>
            <person name="Penman D.J."/>
            <person name="Przybylski D."/>
            <person name="Rakotomanga M."/>
            <person name="Renn S.C.P."/>
            <person name="Ribeiro F.J."/>
            <person name="Ron M."/>
            <person name="Salzburger W."/>
            <person name="Sanchez-Pulido L."/>
            <person name="Santos M.E."/>
            <person name="Searle S."/>
            <person name="Sharpe T."/>
            <person name="Swofford R."/>
            <person name="Tan F.J."/>
            <person name="Williams L."/>
            <person name="Young S."/>
            <person name="Yin S."/>
            <person name="Okada N."/>
            <person name="Kocher T.D."/>
            <person name="Miska E.A."/>
            <person name="Lander E.S."/>
            <person name="Venkatesh B."/>
            <person name="Fernald R.D."/>
            <person name="Meyer A."/>
            <person name="Ponting C.P."/>
            <person name="Streelman J.T."/>
            <person name="Lindblad-Toh K."/>
            <person name="Seehausen O."/>
            <person name="Di Palma F."/>
        </authorList>
    </citation>
    <scope>NUCLEOTIDE SEQUENCE</scope>
</reference>
<dbReference type="Ensembl" id="ENSMZET00005003652.1">
    <property type="protein sequence ID" value="ENSMZEP00005003519.1"/>
    <property type="gene ID" value="ENSMZEG00005002682.1"/>
</dbReference>
<dbReference type="Proteomes" id="UP000265160">
    <property type="component" value="LG15"/>
</dbReference>
<dbReference type="SUPFAM" id="SSF48403">
    <property type="entry name" value="Ankyrin repeat"/>
    <property type="match status" value="2"/>
</dbReference>
<dbReference type="AlphaFoldDB" id="A0A3P9B0W4"/>
<reference evidence="3" key="2">
    <citation type="submission" date="2025-08" db="UniProtKB">
        <authorList>
            <consortium name="Ensembl"/>
        </authorList>
    </citation>
    <scope>IDENTIFICATION</scope>
</reference>